<organism evidence="9 10">
    <name type="scientific">Mesonia algae</name>
    <dbReference type="NCBI Taxonomy" id="213248"/>
    <lineage>
        <taxon>Bacteria</taxon>
        <taxon>Pseudomonadati</taxon>
        <taxon>Bacteroidota</taxon>
        <taxon>Flavobacteriia</taxon>
        <taxon>Flavobacteriales</taxon>
        <taxon>Flavobacteriaceae</taxon>
        <taxon>Mesonia</taxon>
    </lineage>
</organism>
<dbReference type="GO" id="GO:0051603">
    <property type="term" value="P:proteolysis involved in protein catabolic process"/>
    <property type="evidence" value="ECO:0007669"/>
    <property type="project" value="TreeGrafter"/>
</dbReference>
<feature type="transmembrane region" description="Helical" evidence="7">
    <location>
        <begin position="6"/>
        <end position="28"/>
    </location>
</feature>
<dbReference type="Pfam" id="PF01435">
    <property type="entry name" value="Peptidase_M48"/>
    <property type="match status" value="1"/>
</dbReference>
<proteinExistence type="inferred from homology"/>
<name>A0A2W7I2K0_9FLAO</name>
<keyword evidence="7" id="KW-1133">Transmembrane helix</keyword>
<evidence type="ECO:0000259" key="8">
    <source>
        <dbReference type="Pfam" id="PF01435"/>
    </source>
</evidence>
<gene>
    <name evidence="9" type="ORF">LX95_01581</name>
</gene>
<keyword evidence="7" id="KW-0812">Transmembrane</keyword>
<keyword evidence="5 6" id="KW-0482">Metalloprotease</keyword>
<keyword evidence="1 6" id="KW-0645">Protease</keyword>
<dbReference type="CDD" id="cd07331">
    <property type="entry name" value="M48C_Oma1_like"/>
    <property type="match status" value="1"/>
</dbReference>
<dbReference type="Proteomes" id="UP000249542">
    <property type="component" value="Unassembled WGS sequence"/>
</dbReference>
<dbReference type="InterPro" id="IPR001915">
    <property type="entry name" value="Peptidase_M48"/>
</dbReference>
<comment type="cofactor">
    <cofactor evidence="6">
        <name>Zn(2+)</name>
        <dbReference type="ChEBI" id="CHEBI:29105"/>
    </cofactor>
    <text evidence="6">Binds 1 zinc ion per subunit.</text>
</comment>
<accession>A0A2W7I2K0</accession>
<comment type="caution">
    <text evidence="9">The sequence shown here is derived from an EMBL/GenBank/DDBJ whole genome shotgun (WGS) entry which is preliminary data.</text>
</comment>
<evidence type="ECO:0000256" key="7">
    <source>
        <dbReference type="SAM" id="Phobius"/>
    </source>
</evidence>
<evidence type="ECO:0000256" key="6">
    <source>
        <dbReference type="RuleBase" id="RU003983"/>
    </source>
</evidence>
<dbReference type="GO" id="GO:0016020">
    <property type="term" value="C:membrane"/>
    <property type="evidence" value="ECO:0007669"/>
    <property type="project" value="TreeGrafter"/>
</dbReference>
<dbReference type="AlphaFoldDB" id="A0A2W7I2K0"/>
<evidence type="ECO:0000256" key="4">
    <source>
        <dbReference type="ARBA" id="ARBA00022833"/>
    </source>
</evidence>
<dbReference type="PANTHER" id="PTHR22726">
    <property type="entry name" value="METALLOENDOPEPTIDASE OMA1"/>
    <property type="match status" value="1"/>
</dbReference>
<keyword evidence="7" id="KW-0472">Membrane</keyword>
<evidence type="ECO:0000256" key="5">
    <source>
        <dbReference type="ARBA" id="ARBA00023049"/>
    </source>
</evidence>
<dbReference type="Gene3D" id="3.30.2010.10">
    <property type="entry name" value="Metalloproteases ('zincins'), catalytic domain"/>
    <property type="match status" value="1"/>
</dbReference>
<sequence>MPYFTISIVKAMINFLKLSIAFVILTLVNNTLTVMKRENIILYTATFLMLFSCAQNPFTGKKTLALVPNSQILPMAFQEYDAFLSDNNVVTGTAEANMVKSVGQKIATASERWLNANGYQGYLENYRWEYNLVKDDQVNAWCMPGGKIVVYTGILPITQSETGLAVVMGHEVAHALANHGQQRMSASQLQQVGAVATAVGTQAAGVDEETAGYFNMAYGVGSQVGVMLPFSRSHETEADKIGLNIMAIAGYNPDEAAELWKRMKANSGGGAPPEILSTHPSNDTRINNLTQLAASAKAEARKFGVTSFK</sequence>
<protein>
    <submittedName>
        <fullName evidence="9">Peptidase M48-like protein</fullName>
    </submittedName>
</protein>
<evidence type="ECO:0000313" key="9">
    <source>
        <dbReference type="EMBL" id="PZW40518.1"/>
    </source>
</evidence>
<dbReference type="EMBL" id="QKYV01000004">
    <property type="protein sequence ID" value="PZW40518.1"/>
    <property type="molecule type" value="Genomic_DNA"/>
</dbReference>
<dbReference type="PANTHER" id="PTHR22726:SF1">
    <property type="entry name" value="METALLOENDOPEPTIDASE OMA1, MITOCHONDRIAL"/>
    <property type="match status" value="1"/>
</dbReference>
<keyword evidence="4 6" id="KW-0862">Zinc</keyword>
<dbReference type="InterPro" id="IPR051156">
    <property type="entry name" value="Mito/Outer_Membr_Metalloprot"/>
</dbReference>
<dbReference type="GO" id="GO:0046872">
    <property type="term" value="F:metal ion binding"/>
    <property type="evidence" value="ECO:0007669"/>
    <property type="project" value="UniProtKB-KW"/>
</dbReference>
<comment type="similarity">
    <text evidence="6">Belongs to the peptidase M48 family.</text>
</comment>
<evidence type="ECO:0000256" key="1">
    <source>
        <dbReference type="ARBA" id="ARBA00022670"/>
    </source>
</evidence>
<feature type="domain" description="Peptidase M48" evidence="8">
    <location>
        <begin position="126"/>
        <end position="291"/>
    </location>
</feature>
<evidence type="ECO:0000256" key="3">
    <source>
        <dbReference type="ARBA" id="ARBA00022801"/>
    </source>
</evidence>
<evidence type="ECO:0000256" key="2">
    <source>
        <dbReference type="ARBA" id="ARBA00022723"/>
    </source>
</evidence>
<evidence type="ECO:0000313" key="10">
    <source>
        <dbReference type="Proteomes" id="UP000249542"/>
    </source>
</evidence>
<dbReference type="GO" id="GO:0004222">
    <property type="term" value="F:metalloendopeptidase activity"/>
    <property type="evidence" value="ECO:0007669"/>
    <property type="project" value="InterPro"/>
</dbReference>
<keyword evidence="2" id="KW-0479">Metal-binding</keyword>
<keyword evidence="3 6" id="KW-0378">Hydrolase</keyword>
<reference evidence="9 10" key="1">
    <citation type="submission" date="2018-06" db="EMBL/GenBank/DDBJ databases">
        <title>Genomic Encyclopedia of Archaeal and Bacterial Type Strains, Phase II (KMG-II): from individual species to whole genera.</title>
        <authorList>
            <person name="Goeker M."/>
        </authorList>
    </citation>
    <scope>NUCLEOTIDE SEQUENCE [LARGE SCALE GENOMIC DNA]</scope>
    <source>
        <strain evidence="9 10">DSM 15361</strain>
    </source>
</reference>
<keyword evidence="10" id="KW-1185">Reference proteome</keyword>